<feature type="compositionally biased region" description="Gly residues" evidence="1">
    <location>
        <begin position="994"/>
        <end position="1006"/>
    </location>
</feature>
<feature type="region of interest" description="Disordered" evidence="1">
    <location>
        <begin position="252"/>
        <end position="272"/>
    </location>
</feature>
<feature type="region of interest" description="Disordered" evidence="1">
    <location>
        <begin position="425"/>
        <end position="499"/>
    </location>
</feature>
<feature type="compositionally biased region" description="Polar residues" evidence="1">
    <location>
        <begin position="741"/>
        <end position="759"/>
    </location>
</feature>
<evidence type="ECO:0000256" key="2">
    <source>
        <dbReference type="SAM" id="SignalP"/>
    </source>
</evidence>
<evidence type="ECO:0000313" key="3">
    <source>
        <dbReference type="Proteomes" id="UP000079169"/>
    </source>
</evidence>
<dbReference type="KEGG" id="dci:103524493"/>
<protein>
    <submittedName>
        <fullName evidence="4">LOW QUALITY PROTEIN: hornerin-like</fullName>
    </submittedName>
</protein>
<feature type="compositionally biased region" description="Low complexity" evidence="1">
    <location>
        <begin position="599"/>
        <end position="618"/>
    </location>
</feature>
<feature type="compositionally biased region" description="Low complexity" evidence="1">
    <location>
        <begin position="704"/>
        <end position="726"/>
    </location>
</feature>
<feature type="compositionally biased region" description="Low complexity" evidence="1">
    <location>
        <begin position="1161"/>
        <end position="1172"/>
    </location>
</feature>
<gene>
    <name evidence="4" type="primary">LOC103524493</name>
</gene>
<evidence type="ECO:0000313" key="4">
    <source>
        <dbReference type="RefSeq" id="XP_026675684.1"/>
    </source>
</evidence>
<feature type="compositionally biased region" description="Low complexity" evidence="1">
    <location>
        <begin position="687"/>
        <end position="696"/>
    </location>
</feature>
<feature type="compositionally biased region" description="Low complexity" evidence="1">
    <location>
        <begin position="1120"/>
        <end position="1137"/>
    </location>
</feature>
<feature type="compositionally biased region" description="Gly residues" evidence="1">
    <location>
        <begin position="1025"/>
        <end position="1042"/>
    </location>
</feature>
<dbReference type="RefSeq" id="XP_026675684.1">
    <property type="nucleotide sequence ID" value="XM_026819883.1"/>
</dbReference>
<evidence type="ECO:0000256" key="1">
    <source>
        <dbReference type="SAM" id="MobiDB-lite"/>
    </source>
</evidence>
<dbReference type="GeneID" id="103524493"/>
<feature type="compositionally biased region" description="Basic and acidic residues" evidence="1">
    <location>
        <begin position="544"/>
        <end position="554"/>
    </location>
</feature>
<feature type="compositionally biased region" description="Low complexity" evidence="1">
    <location>
        <begin position="1007"/>
        <end position="1024"/>
    </location>
</feature>
<sequence length="1284" mass="138623">MKFVFHICLGVLLLQNPTTARLYRRDAYYTKRYGDGMASTGSWDSYQGIESYGWNNRVSPVDEACNICNSFSSSQGMQGYGSPHYQGSHHYRENHEKNPYMRPNDPNYRGNGYDNLSPEWNQRNRPRDKHRPYPDEEPGWMKVSSVESGGGWSRPNTGIGVWDRKDAYRPGMYPVKVSTSKDKGYWDSHPPIEIPWEGERDQSKDKNQGYGGGRPYQPGAGGYTDFKPWDQTTKGISGWDGNGKGVYLASSTPGGSSYASGSGGDSQTTSTRRPNYSVTIQEYPNRDQSGIFGAVTAISIILIQIQLSNDVAGSKLASNITVLNITNNTTASPSIPQHIHVQIPSITFTSAFNICLGVLLLQNPTTARLYRRDAYYTKRYGDGMASTGSWDSYQGIESYGWNNRVSPVDEACNICNSFSSSQGMQGYGSPHYQGSHHYRENHEKNPYMRPNDPNYRGNGYDNLSPEWNQRNRPRDKHRPYPDEEPGWMKVSSVESGGGWSRPNTGIGVWDRKDAYRPGMYPVKVSTSKDKGYWDSHPPIEIPWEGERDQSKDKNQGYGGGRPYQPGAGGYTDFKPWDQTTKGVSGWDGNGKGVYLASSTPGGSSYASGSGGDSQTTSTRRPNYSVTIQEYPNRDQSSYNRPGINDQSSNGYIPPVYPSKPASGHVPTGPDYWDRPTSSKPPVSGYGSTTPSSLDSSSWDRPTTARPSSSYDRPSSSWSKPSGAGSWNKPSGSGAWDRPTSDRPSSSYDKPSWNKPSTHVPTGPDYWDRPTSSKPPVSGYGSTTPSSLDSSSWDRPTTARPSSSYDRPSSSWSKPSGAGSWNKPSGSGAWDRPTSDRPSSSYDKPSGWNKPSGSWDRPSSSNSYDKPSWNKPSDSWDRPVGPNREAGGYGSTGSSIDNAPLGPDSSYIPPGPAYPGITTVKPPVSYGQEHHRFPSSNVNRPPTGYDTPVPTGTGYDSKRPCSRGGCSSGYDRPVMGYGRPSGNRYGNSDSNYGQSGSGNYDGYGNGNSYGSSNSNSYGGSNSYGSGSSGGHRGSWGSDGGNSQGGYNDNNRENWSSGGYNSNRGGYNSDSGGYNSNRGGGGGGGGGYGSSDSGGSNSNRGGSSGWMNLNRNRGSSSYDSNYGNRGSSYGHRGSSSYGSGNRGGYGDNSSGYGSSHGHGSDGYGSSNDNYGSSGHRYRGSGYGGNRYNQGGGGYSDSRNNQGSGGYGSSNYDFESNSGYGSSSDFDRYRPYHSSRPGGYDRPMSGGYDYSRPSFGSSTSALDQVVMTDLCLVAMTTHVLHSDPVLP</sequence>
<dbReference type="STRING" id="121845.A0A3Q0IHN3"/>
<proteinExistence type="predicted"/>
<feature type="chain" id="PRO_5018182186" evidence="2">
    <location>
        <begin position="21"/>
        <end position="1284"/>
    </location>
</feature>
<dbReference type="Proteomes" id="UP000079169">
    <property type="component" value="Unplaced"/>
</dbReference>
<feature type="compositionally biased region" description="Basic and acidic residues" evidence="1">
    <location>
        <begin position="197"/>
        <end position="207"/>
    </location>
</feature>
<accession>A0A3Q0IHN3</accession>
<feature type="compositionally biased region" description="Polar residues" evidence="1">
    <location>
        <begin position="1104"/>
        <end position="1119"/>
    </location>
</feature>
<feature type="compositionally biased region" description="Polar residues" evidence="1">
    <location>
        <begin position="1209"/>
        <end position="1221"/>
    </location>
</feature>
<feature type="signal peptide" evidence="2">
    <location>
        <begin position="1"/>
        <end position="20"/>
    </location>
</feature>
<name>A0A3Q0IHN3_DIACI</name>
<feature type="compositionally biased region" description="Low complexity" evidence="1">
    <location>
        <begin position="1054"/>
        <end position="1075"/>
    </location>
</feature>
<feature type="compositionally biased region" description="Polar residues" evidence="1">
    <location>
        <begin position="1043"/>
        <end position="1053"/>
    </location>
</feature>
<feature type="compositionally biased region" description="Low complexity" evidence="1">
    <location>
        <begin position="252"/>
        <end position="271"/>
    </location>
</feature>
<feature type="region of interest" description="Disordered" evidence="1">
    <location>
        <begin position="181"/>
        <end position="221"/>
    </location>
</feature>
<feature type="compositionally biased region" description="Low complexity" evidence="1">
    <location>
        <begin position="781"/>
        <end position="790"/>
    </location>
</feature>
<keyword evidence="2" id="KW-0732">Signal</keyword>
<feature type="region of interest" description="Disordered" evidence="1">
    <location>
        <begin position="526"/>
        <end position="576"/>
    </location>
</feature>
<feature type="compositionally biased region" description="Polar residues" evidence="1">
    <location>
        <begin position="619"/>
        <end position="650"/>
    </location>
</feature>
<feature type="region of interest" description="Disordered" evidence="1">
    <location>
        <begin position="599"/>
        <end position="1242"/>
    </location>
</feature>
<feature type="compositionally biased region" description="Gly residues" evidence="1">
    <location>
        <begin position="209"/>
        <end position="221"/>
    </location>
</feature>
<dbReference type="PaxDb" id="121845-A0A3Q0IHN3"/>
<keyword evidence="3" id="KW-1185">Reference proteome</keyword>
<feature type="compositionally biased region" description="Low complexity" evidence="1">
    <location>
        <begin position="984"/>
        <end position="993"/>
    </location>
</feature>
<feature type="region of interest" description="Disordered" evidence="1">
    <location>
        <begin position="82"/>
        <end position="152"/>
    </location>
</feature>
<feature type="compositionally biased region" description="Gly residues" evidence="1">
    <location>
        <begin position="1076"/>
        <end position="1087"/>
    </location>
</feature>
<feature type="compositionally biased region" description="Gly residues" evidence="1">
    <location>
        <begin position="1178"/>
        <end position="1192"/>
    </location>
</feature>
<feature type="compositionally biased region" description="Basic and acidic residues" evidence="1">
    <location>
        <begin position="437"/>
        <end position="446"/>
    </location>
</feature>
<reference evidence="4" key="1">
    <citation type="submission" date="2025-08" db="UniProtKB">
        <authorList>
            <consortium name="RefSeq"/>
        </authorList>
    </citation>
    <scope>IDENTIFICATION</scope>
</reference>
<feature type="compositionally biased region" description="Low complexity" evidence="1">
    <location>
        <begin position="1088"/>
        <end position="1099"/>
    </location>
</feature>
<organism evidence="3 4">
    <name type="scientific">Diaphorina citri</name>
    <name type="common">Asian citrus psyllid</name>
    <dbReference type="NCBI Taxonomy" id="121845"/>
    <lineage>
        <taxon>Eukaryota</taxon>
        <taxon>Metazoa</taxon>
        <taxon>Ecdysozoa</taxon>
        <taxon>Arthropoda</taxon>
        <taxon>Hexapoda</taxon>
        <taxon>Insecta</taxon>
        <taxon>Pterygota</taxon>
        <taxon>Neoptera</taxon>
        <taxon>Paraneoptera</taxon>
        <taxon>Hemiptera</taxon>
        <taxon>Sternorrhyncha</taxon>
        <taxon>Psylloidea</taxon>
        <taxon>Psyllidae</taxon>
        <taxon>Diaphorininae</taxon>
        <taxon>Diaphorina</taxon>
    </lineage>
</organism>
<feature type="compositionally biased region" description="Low complexity" evidence="1">
    <location>
        <begin position="798"/>
        <end position="820"/>
    </location>
</feature>
<feature type="compositionally biased region" description="Basic and acidic residues" evidence="1">
    <location>
        <begin position="90"/>
        <end position="99"/>
    </location>
</feature>
<feature type="compositionally biased region" description="Polar residues" evidence="1">
    <location>
        <begin position="835"/>
        <end position="872"/>
    </location>
</feature>
<feature type="compositionally biased region" description="Gly residues" evidence="1">
    <location>
        <begin position="556"/>
        <end position="569"/>
    </location>
</feature>